<name>A0ABV5VX77_9BACL</name>
<evidence type="ECO:0000259" key="2">
    <source>
        <dbReference type="Pfam" id="PF00326"/>
    </source>
</evidence>
<proteinExistence type="predicted"/>
<comment type="caution">
    <text evidence="3">The sequence shown here is derived from an EMBL/GenBank/DDBJ whole genome shotgun (WGS) entry which is preliminary data.</text>
</comment>
<dbReference type="EC" id="3.4.-.-" evidence="3"/>
<gene>
    <name evidence="3" type="ORF">ACFFNY_15025</name>
</gene>
<keyword evidence="4" id="KW-1185">Reference proteome</keyword>
<dbReference type="SUPFAM" id="SSF53474">
    <property type="entry name" value="alpha/beta-Hydrolases"/>
    <property type="match status" value="1"/>
</dbReference>
<dbReference type="Gene3D" id="3.40.50.1820">
    <property type="entry name" value="alpha/beta hydrolase"/>
    <property type="match status" value="1"/>
</dbReference>
<keyword evidence="3" id="KW-0378">Hydrolase</keyword>
<sequence>MAYEEYEDKIRLTGRTGEKEPQTSPYCDFVYYESTRTPGVTLAARIIKPSKPSYIVAGTHGWHMSIPKFEQMNEPREGNDYLKVEVDMRGRAHSEGAPDCNGWELYDVIDAVEYARAHYAEYILDPEVVYFEAGSGGGGNAMAIVGKFPDYFAACTALCGMSDYALWYKDDAVGEFRDELDVWIGRSPEDDPMAYRSRSGLALAGNLHTPIYLAHGETDERVPAEHSRLFAAKAAELGKQSLVRYYELPGVGTKDHWGRATAEMMERVRRESEDNRQAHRTPVRLPAQGRLTVGGYVFTKPFSIVLDSPDKVAVVDYDLDAGKFDVTCATECGYTLDTGIGPVQGRATVR</sequence>
<dbReference type="Pfam" id="PF00326">
    <property type="entry name" value="Peptidase_S9"/>
    <property type="match status" value="1"/>
</dbReference>
<dbReference type="RefSeq" id="WP_344903020.1">
    <property type="nucleotide sequence ID" value="NZ_BAAAYO010000001.1"/>
</dbReference>
<feature type="compositionally biased region" description="Basic and acidic residues" evidence="1">
    <location>
        <begin position="8"/>
        <end position="21"/>
    </location>
</feature>
<dbReference type="GO" id="GO:0016787">
    <property type="term" value="F:hydrolase activity"/>
    <property type="evidence" value="ECO:0007669"/>
    <property type="project" value="UniProtKB-KW"/>
</dbReference>
<evidence type="ECO:0000313" key="4">
    <source>
        <dbReference type="Proteomes" id="UP001589619"/>
    </source>
</evidence>
<dbReference type="EMBL" id="JBHMAG010000012">
    <property type="protein sequence ID" value="MFB9752875.1"/>
    <property type="molecule type" value="Genomic_DNA"/>
</dbReference>
<protein>
    <submittedName>
        <fullName evidence="3">Alpha/beta hydrolase family protein</fullName>
        <ecNumber evidence="3">3.4.-.-</ecNumber>
    </submittedName>
</protein>
<organism evidence="3 4">
    <name type="scientific">Paenibacillus hodogayensis</name>
    <dbReference type="NCBI Taxonomy" id="279208"/>
    <lineage>
        <taxon>Bacteria</taxon>
        <taxon>Bacillati</taxon>
        <taxon>Bacillota</taxon>
        <taxon>Bacilli</taxon>
        <taxon>Bacillales</taxon>
        <taxon>Paenibacillaceae</taxon>
        <taxon>Paenibacillus</taxon>
    </lineage>
</organism>
<accession>A0ABV5VX77</accession>
<evidence type="ECO:0000256" key="1">
    <source>
        <dbReference type="SAM" id="MobiDB-lite"/>
    </source>
</evidence>
<dbReference type="InterPro" id="IPR029058">
    <property type="entry name" value="AB_hydrolase_fold"/>
</dbReference>
<dbReference type="Proteomes" id="UP001589619">
    <property type="component" value="Unassembled WGS sequence"/>
</dbReference>
<feature type="region of interest" description="Disordered" evidence="1">
    <location>
        <begin position="1"/>
        <end position="21"/>
    </location>
</feature>
<evidence type="ECO:0000313" key="3">
    <source>
        <dbReference type="EMBL" id="MFB9752875.1"/>
    </source>
</evidence>
<reference evidence="3 4" key="1">
    <citation type="submission" date="2024-09" db="EMBL/GenBank/DDBJ databases">
        <authorList>
            <person name="Sun Q."/>
            <person name="Mori K."/>
        </authorList>
    </citation>
    <scope>NUCLEOTIDE SEQUENCE [LARGE SCALE GENOMIC DNA]</scope>
    <source>
        <strain evidence="3 4">JCM 12520</strain>
    </source>
</reference>
<dbReference type="InterPro" id="IPR001375">
    <property type="entry name" value="Peptidase_S9_cat"/>
</dbReference>
<feature type="domain" description="Peptidase S9 prolyl oligopeptidase catalytic" evidence="2">
    <location>
        <begin position="79"/>
        <end position="270"/>
    </location>
</feature>